<organism evidence="19 20">
    <name type="scientific">Phyllostomus discolor</name>
    <name type="common">pale spear-nosed bat</name>
    <dbReference type="NCBI Taxonomy" id="89673"/>
    <lineage>
        <taxon>Eukaryota</taxon>
        <taxon>Metazoa</taxon>
        <taxon>Chordata</taxon>
        <taxon>Craniata</taxon>
        <taxon>Vertebrata</taxon>
        <taxon>Euteleostomi</taxon>
        <taxon>Mammalia</taxon>
        <taxon>Eutheria</taxon>
        <taxon>Laurasiatheria</taxon>
        <taxon>Chiroptera</taxon>
        <taxon>Yangochiroptera</taxon>
        <taxon>Phyllostomidae</taxon>
        <taxon>Phyllostominae</taxon>
        <taxon>Phyllostomus</taxon>
    </lineage>
</organism>
<dbReference type="GO" id="GO:0007018">
    <property type="term" value="P:microtubule-based movement"/>
    <property type="evidence" value="ECO:0007669"/>
    <property type="project" value="InterPro"/>
</dbReference>
<protein>
    <submittedName>
        <fullName evidence="19">Dynein axonemal heavy chain 9</fullName>
    </submittedName>
</protein>
<keyword evidence="8" id="KW-0243">Dynein</keyword>
<evidence type="ECO:0000256" key="12">
    <source>
        <dbReference type="ARBA" id="ARBA00023212"/>
    </source>
</evidence>
<keyword evidence="11" id="KW-0505">Motor protein</keyword>
<evidence type="ECO:0000313" key="20">
    <source>
        <dbReference type="Proteomes" id="UP000664940"/>
    </source>
</evidence>
<evidence type="ECO:0000256" key="13">
    <source>
        <dbReference type="ARBA" id="ARBA00023273"/>
    </source>
</evidence>
<evidence type="ECO:0000256" key="8">
    <source>
        <dbReference type="ARBA" id="ARBA00023017"/>
    </source>
</evidence>
<dbReference type="InterPro" id="IPR024317">
    <property type="entry name" value="Dynein_heavy_chain_D4_dom"/>
</dbReference>
<evidence type="ECO:0000256" key="11">
    <source>
        <dbReference type="ARBA" id="ARBA00023175"/>
    </source>
</evidence>
<evidence type="ECO:0000256" key="9">
    <source>
        <dbReference type="ARBA" id="ARBA00023054"/>
    </source>
</evidence>
<evidence type="ECO:0000256" key="1">
    <source>
        <dbReference type="ARBA" id="ARBA00004430"/>
    </source>
</evidence>
<dbReference type="GO" id="GO:0045505">
    <property type="term" value="F:dynein intermediate chain binding"/>
    <property type="evidence" value="ECO:0007669"/>
    <property type="project" value="InterPro"/>
</dbReference>
<keyword evidence="7" id="KW-0067">ATP-binding</keyword>
<feature type="domain" description="Dynein heavy chain AAA module D4" evidence="16">
    <location>
        <begin position="249"/>
        <end position="508"/>
    </location>
</feature>
<dbReference type="Gene3D" id="1.20.920.20">
    <property type="match status" value="1"/>
</dbReference>
<dbReference type="Pfam" id="PF12777">
    <property type="entry name" value="MT"/>
    <property type="match status" value="1"/>
</dbReference>
<comment type="subcellular location">
    <subcellularLocation>
        <location evidence="1">Cytoplasm</location>
        <location evidence="1">Cytoskeleton</location>
        <location evidence="1">Cilium axoneme</location>
    </subcellularLocation>
</comment>
<dbReference type="GO" id="GO:0030286">
    <property type="term" value="C:dynein complex"/>
    <property type="evidence" value="ECO:0007669"/>
    <property type="project" value="UniProtKB-KW"/>
</dbReference>
<dbReference type="Gene3D" id="1.20.920.30">
    <property type="match status" value="1"/>
</dbReference>
<evidence type="ECO:0000256" key="7">
    <source>
        <dbReference type="ARBA" id="ARBA00022840"/>
    </source>
</evidence>
<dbReference type="EMBL" id="JABVXQ010000008">
    <property type="protein sequence ID" value="KAF6093350.1"/>
    <property type="molecule type" value="Genomic_DNA"/>
</dbReference>
<feature type="domain" description="Dynein heavy chain ATP-binding dynein motor region" evidence="17">
    <location>
        <begin position="891"/>
        <end position="1108"/>
    </location>
</feature>
<keyword evidence="10" id="KW-0969">Cilium</keyword>
<proteinExistence type="inferred from homology"/>
<dbReference type="Gene3D" id="6.10.140.1060">
    <property type="match status" value="1"/>
</dbReference>
<evidence type="ECO:0000256" key="5">
    <source>
        <dbReference type="ARBA" id="ARBA00022737"/>
    </source>
</evidence>
<dbReference type="GO" id="GO:0005524">
    <property type="term" value="F:ATP binding"/>
    <property type="evidence" value="ECO:0007669"/>
    <property type="project" value="UniProtKB-KW"/>
</dbReference>
<comment type="similarity">
    <text evidence="2">Belongs to the dynein heavy chain family.</text>
</comment>
<dbReference type="Pfam" id="PF12781">
    <property type="entry name" value="AAA_9"/>
    <property type="match status" value="1"/>
</dbReference>
<keyword evidence="12" id="KW-0206">Cytoskeleton</keyword>
<dbReference type="AlphaFoldDB" id="A0A833ZL42"/>
<dbReference type="GO" id="GO:0005874">
    <property type="term" value="C:microtubule"/>
    <property type="evidence" value="ECO:0007669"/>
    <property type="project" value="UniProtKB-KW"/>
</dbReference>
<evidence type="ECO:0000256" key="6">
    <source>
        <dbReference type="ARBA" id="ARBA00022741"/>
    </source>
</evidence>
<keyword evidence="3" id="KW-0963">Cytoplasm</keyword>
<dbReference type="PANTHER" id="PTHR46961">
    <property type="entry name" value="DYNEIN HEAVY CHAIN 1, AXONEMAL-LIKE PROTEIN"/>
    <property type="match status" value="1"/>
</dbReference>
<dbReference type="Pfam" id="PF12775">
    <property type="entry name" value="AAA_7"/>
    <property type="match status" value="1"/>
</dbReference>
<keyword evidence="9 14" id="KW-0175">Coiled coil</keyword>
<keyword evidence="5" id="KW-0677">Repeat</keyword>
<keyword evidence="13" id="KW-0966">Cell projection</keyword>
<dbReference type="Gene3D" id="3.40.50.300">
    <property type="entry name" value="P-loop containing nucleotide triphosphate hydrolases"/>
    <property type="match status" value="2"/>
</dbReference>
<dbReference type="InterPro" id="IPR035706">
    <property type="entry name" value="AAA_9"/>
</dbReference>
<feature type="domain" description="Dynein heavy chain coiled coil stalk" evidence="15">
    <location>
        <begin position="521"/>
        <end position="864"/>
    </location>
</feature>
<gene>
    <name evidence="19" type="ORF">HJG60_003940</name>
</gene>
<feature type="coiled-coil region" evidence="14">
    <location>
        <begin position="743"/>
        <end position="784"/>
    </location>
</feature>
<dbReference type="GO" id="GO:0005930">
    <property type="term" value="C:axoneme"/>
    <property type="evidence" value="ECO:0007669"/>
    <property type="project" value="UniProtKB-SubCell"/>
</dbReference>
<evidence type="ECO:0000259" key="17">
    <source>
        <dbReference type="Pfam" id="PF12781"/>
    </source>
</evidence>
<dbReference type="SUPFAM" id="SSF52540">
    <property type="entry name" value="P-loop containing nucleoside triphosphate hydrolases"/>
    <property type="match status" value="2"/>
</dbReference>
<sequence length="1174" mass="133134">MNMPEVDAYGTVQPHTIIRQHLDYRHWYDRSKLSLKEIMNVQYVSCMNPTSGSFTINPRLQRHFSVFGLSFPGADALSSIYSTILTQHLKLGNFPASLQKSIPQLINLALTFHQKIATTFLPTAIKFHYIFNLRDFANIFQGILFSSVECIKSTQDLVKLYLHEANRVYRDKLVEEKDLDLFDKIQIDVVKKIFDDIEEIMEQTQSLNMYCHFANGIGEPKYMPVPSWELLAQTLVDALESHNEVNTVMDLVLFEDAMQHVCRINRILEAPRGNALLVGVGGSGKQSLTRLAAFISSMDVFQITLRKGYQIADFKMDLASLCLKAGVKNLSTVFLMTDAQVANEKFLVLINDLLASGEVPDLYSDDEVENIINNMKNEVKSQGLVDNRENCWKFFIERVRRQLKVTLCFSPVGNKLRVRSRKFPAIVNCTTIDWFHKWPQQALESVSLRFLQNTESIELTVKQSISKFMAFVHTSVNQTSQSYLNNEQRYNYTTSKSFLEFIRLYQSLLRRNGKELKSKMERLENGLLKLRSTSAQVDDLKAKLATQEVELKQKNEDADKLIQEVGIETDKVSREKALADKEEQKVALIMLEVEQKQKDCEEDLAKAEPALIAAQAALNTLNKTNLTELKSFGSPPQAVSNVSAAVMALVAPEGKVPKDRSWKAAKVAMARVDAFLDSLINFNKENIHENCLKAIRPYLQDPEFNPEFVATKSYAAAGLCSWVINIVKFYEVFCDVEPKRQALSRATSDLTAAQEKLAAIKTKIAHLNDNLAKLTTKFEKATADKLKCQQEAEMTAGTISLANRLVGGLASENVRWAEAVQNFKQRERKLCGDILLTTAFISYLGFFTKKYRQRLVDETWRPYLSQLQVPIPVTPSLDTLRMLMDDADLAAWQNEGLPADRMSAENAAILINCERWPLMVDPQLQGIKWVKNKYGEDLRVTQIGQKGYLQTIERALEAGDVVLIENLEESIDPILGPLLGREVIKKGRFIKIGDKECEYNPKFRLILHTKLANPHYQPELQAQATLINFTVTRDGLEDQLLASVVSMERPDLEQLKSELTKQQNGFKITLKTLEDNLLSRLSSASGNFLGDMALVENLEVTKQTAAEVEKKFQEANVTEAKINEAREHYRPAAARASLLYFIMNDLSKIHPMYQFSLKVTPTWGFLHNHNKAVS</sequence>
<evidence type="ECO:0000256" key="4">
    <source>
        <dbReference type="ARBA" id="ARBA00022701"/>
    </source>
</evidence>
<feature type="domain" description="Dynein heavy chain 3 AAA+ lid" evidence="18">
    <location>
        <begin position="105"/>
        <end position="204"/>
    </location>
</feature>
<dbReference type="GO" id="GO:0051959">
    <property type="term" value="F:dynein light intermediate chain binding"/>
    <property type="evidence" value="ECO:0007669"/>
    <property type="project" value="InterPro"/>
</dbReference>
<accession>A0A833ZL42</accession>
<feature type="coiled-coil region" evidence="14">
    <location>
        <begin position="513"/>
        <end position="599"/>
    </location>
</feature>
<evidence type="ECO:0000259" key="16">
    <source>
        <dbReference type="Pfam" id="PF12780"/>
    </source>
</evidence>
<evidence type="ECO:0000256" key="10">
    <source>
        <dbReference type="ARBA" id="ARBA00023069"/>
    </source>
</evidence>
<evidence type="ECO:0000259" key="15">
    <source>
        <dbReference type="Pfam" id="PF12777"/>
    </source>
</evidence>
<dbReference type="InterPro" id="IPR027417">
    <property type="entry name" value="P-loop_NTPase"/>
</dbReference>
<evidence type="ECO:0000256" key="2">
    <source>
        <dbReference type="ARBA" id="ARBA00008887"/>
    </source>
</evidence>
<comment type="caution">
    <text evidence="19">The sequence shown here is derived from an EMBL/GenBank/DDBJ whole genome shotgun (WGS) entry which is preliminary data.</text>
</comment>
<dbReference type="Gene3D" id="1.10.8.1220">
    <property type="match status" value="1"/>
</dbReference>
<dbReference type="FunFam" id="3.40.50.300:FF:002141">
    <property type="entry name" value="Dynein heavy chain"/>
    <property type="match status" value="1"/>
</dbReference>
<evidence type="ECO:0000259" key="18">
    <source>
        <dbReference type="Pfam" id="PF17857"/>
    </source>
</evidence>
<dbReference type="InterPro" id="IPR024743">
    <property type="entry name" value="Dynein_HC_stalk"/>
</dbReference>
<name>A0A833ZL42_9CHIR</name>
<evidence type="ECO:0000256" key="14">
    <source>
        <dbReference type="SAM" id="Coils"/>
    </source>
</evidence>
<evidence type="ECO:0000313" key="19">
    <source>
        <dbReference type="EMBL" id="KAF6093350.1"/>
    </source>
</evidence>
<keyword evidence="6" id="KW-0547">Nucleotide-binding</keyword>
<dbReference type="FunFam" id="1.20.920.30:FF:000003">
    <property type="entry name" value="Dynein axonemal heavy chain 17"/>
    <property type="match status" value="1"/>
</dbReference>
<dbReference type="PANTHER" id="PTHR46961:SF16">
    <property type="entry name" value="DYNEIN AXONEMAL HEAVY CHAIN 17-RELATED"/>
    <property type="match status" value="1"/>
</dbReference>
<dbReference type="Proteomes" id="UP000664940">
    <property type="component" value="Unassembled WGS sequence"/>
</dbReference>
<dbReference type="Pfam" id="PF12780">
    <property type="entry name" value="AAA_8"/>
    <property type="match status" value="1"/>
</dbReference>
<evidence type="ECO:0000256" key="3">
    <source>
        <dbReference type="ARBA" id="ARBA00022490"/>
    </source>
</evidence>
<reference evidence="19 20" key="1">
    <citation type="journal article" date="2020" name="Nature">
        <title>Six reference-quality genomes reveal evolution of bat adaptations.</title>
        <authorList>
            <person name="Jebb D."/>
            <person name="Huang Z."/>
            <person name="Pippel M."/>
            <person name="Hughes G.M."/>
            <person name="Lavrichenko K."/>
            <person name="Devanna P."/>
            <person name="Winkler S."/>
            <person name="Jermiin L.S."/>
            <person name="Skirmuntt E.C."/>
            <person name="Katzourakis A."/>
            <person name="Burkitt-Gray L."/>
            <person name="Ray D.A."/>
            <person name="Sullivan K.A.M."/>
            <person name="Roscito J.G."/>
            <person name="Kirilenko B.M."/>
            <person name="Davalos L.M."/>
            <person name="Corthals A.P."/>
            <person name="Power M.L."/>
            <person name="Jones G."/>
            <person name="Ransome R.D."/>
            <person name="Dechmann D.K.N."/>
            <person name="Locatelli A.G."/>
            <person name="Puechmaille S.J."/>
            <person name="Fedrigo O."/>
            <person name="Jarvis E.D."/>
            <person name="Hiller M."/>
            <person name="Vernes S.C."/>
            <person name="Myers E.W."/>
            <person name="Teeling E.C."/>
        </authorList>
    </citation>
    <scope>NUCLEOTIDE SEQUENCE [LARGE SCALE GENOMIC DNA]</scope>
    <source>
        <strain evidence="19">Bat1K_MPI-CBG_1</strain>
    </source>
</reference>
<dbReference type="InterPro" id="IPR041589">
    <property type="entry name" value="DNAH3_AAA_lid_1"/>
</dbReference>
<dbReference type="InterPro" id="IPR026983">
    <property type="entry name" value="DHC"/>
</dbReference>
<dbReference type="FunFam" id="3.40.50.300:FF:000049">
    <property type="entry name" value="Dynein, axonemal, heavy chain 5"/>
    <property type="match status" value="1"/>
</dbReference>
<keyword evidence="4" id="KW-0493">Microtubule</keyword>
<dbReference type="Pfam" id="PF17857">
    <property type="entry name" value="AAA_lid_1"/>
    <property type="match status" value="1"/>
</dbReference>
<dbReference type="FunFam" id="1.20.920.20:FF:000003">
    <property type="entry name" value="Dynein axonemal heavy chain 17"/>
    <property type="match status" value="1"/>
</dbReference>